<evidence type="ECO:0000256" key="2">
    <source>
        <dbReference type="ARBA" id="ARBA00022475"/>
    </source>
</evidence>
<keyword evidence="4 8" id="KW-1133">Transmembrane helix</keyword>
<dbReference type="Pfam" id="PF13623">
    <property type="entry name" value="SurA_N_2"/>
    <property type="match status" value="1"/>
</dbReference>
<dbReference type="GO" id="GO:0005886">
    <property type="term" value="C:plasma membrane"/>
    <property type="evidence" value="ECO:0007669"/>
    <property type="project" value="UniProtKB-SubCell"/>
</dbReference>
<dbReference type="GO" id="GO:0003755">
    <property type="term" value="F:peptidyl-prolyl cis-trans isomerase activity"/>
    <property type="evidence" value="ECO:0007669"/>
    <property type="project" value="InterPro"/>
</dbReference>
<feature type="domain" description="PpiC" evidence="9">
    <location>
        <begin position="225"/>
        <end position="350"/>
    </location>
</feature>
<evidence type="ECO:0000256" key="4">
    <source>
        <dbReference type="ARBA" id="ARBA00022989"/>
    </source>
</evidence>
<evidence type="ECO:0000256" key="7">
    <source>
        <dbReference type="ARBA" id="ARBA00038408"/>
    </source>
</evidence>
<dbReference type="InterPro" id="IPR000297">
    <property type="entry name" value="PPIase_PpiC"/>
</dbReference>
<keyword evidence="10" id="KW-0413">Isomerase</keyword>
<dbReference type="EMBL" id="DSUT01000159">
    <property type="protein sequence ID" value="HGK28795.1"/>
    <property type="molecule type" value="Genomic_DNA"/>
</dbReference>
<keyword evidence="5 8" id="KW-0472">Membrane</keyword>
<name>A0A7C4GH95_UNCW3</name>
<keyword evidence="2" id="KW-1003">Cell membrane</keyword>
<dbReference type="AlphaFoldDB" id="A0A7C4GH95"/>
<dbReference type="InterPro" id="IPR027304">
    <property type="entry name" value="Trigger_fact/SurA_dom_sf"/>
</dbReference>
<organism evidence="10">
    <name type="scientific">candidate division WOR-3 bacterium</name>
    <dbReference type="NCBI Taxonomy" id="2052148"/>
    <lineage>
        <taxon>Bacteria</taxon>
        <taxon>Bacteria division WOR-3</taxon>
    </lineage>
</organism>
<reference evidence="10" key="1">
    <citation type="journal article" date="2020" name="mSystems">
        <title>Genome- and Community-Level Interaction Insights into Carbon Utilization and Element Cycling Functions of Hydrothermarchaeota in Hydrothermal Sediment.</title>
        <authorList>
            <person name="Zhou Z."/>
            <person name="Liu Y."/>
            <person name="Xu W."/>
            <person name="Pan J."/>
            <person name="Luo Z.H."/>
            <person name="Li M."/>
        </authorList>
    </citation>
    <scope>NUCLEOTIDE SEQUENCE [LARGE SCALE GENOMIC DNA]</scope>
    <source>
        <strain evidence="10">SpSt-488</strain>
    </source>
</reference>
<proteinExistence type="inferred from homology"/>
<keyword evidence="6" id="KW-0143">Chaperone</keyword>
<evidence type="ECO:0000256" key="8">
    <source>
        <dbReference type="SAM" id="Phobius"/>
    </source>
</evidence>
<dbReference type="Pfam" id="PF13145">
    <property type="entry name" value="Rotamase_2"/>
    <property type="match status" value="1"/>
</dbReference>
<dbReference type="InterPro" id="IPR052029">
    <property type="entry name" value="PpiD_chaperone"/>
</dbReference>
<sequence length="606" mass="68607">MLSTLRRRVRIIMIVVAAAFILGFLLTELWTIVRQHGSDGGARVKPGVVGQVGRREVTVNEYREALQFMGQKYLRDSMLRELSAEDEARVNQLAWEYLLNEISWNKVMNDTRLRLTEGELEWLVMNFPPQSLRERPELMTDGKFDTLKYHQLLQNPENQGFFSQYARDLYEQLRQQKLQLYVAAAYRPTTAETAEVSRGANSVWKTTSLFFGPEIAQAAGDTATPSDAEALAYYRKHIEEFRRPKETRELVYVTFPLPLNFDDIQAARQRIEAAYARIRAAADTASRRDSIEAAMFADGDFEPDTASLRFAKSELDSATAAVAAQLRPGQFSAPHPVASGFQITILDSVRRDTFWLRRVRTRPRVDNAREIAVIERVRTFLDSAAKVGFDTAAQQLGLVLSPAPAVMTGGELSRLPVQLYAVGQLVEWARNAREGAVTEFPLRGPGGLYIFKLRRVLPAEPIPFENVKQAVRWRVRQEKQKRTWIAAAEKAAQAIRGGMTLEAYAAAHPEVRLDTLTVNSVNDMTARGARGPQFIGALLGLETGQTTGPIVSEWGAYIIRCDERKDFPMGNVQDYVQGRQRNITEALWQQIWKQHEIRDFRQPQGF</sequence>
<comment type="caution">
    <text evidence="10">The sequence shown here is derived from an EMBL/GenBank/DDBJ whole genome shotgun (WGS) entry which is preliminary data.</text>
</comment>
<gene>
    <name evidence="10" type="ORF">ENS41_07575</name>
</gene>
<evidence type="ECO:0000313" key="10">
    <source>
        <dbReference type="EMBL" id="HGK28795.1"/>
    </source>
</evidence>
<evidence type="ECO:0000259" key="9">
    <source>
        <dbReference type="Pfam" id="PF13145"/>
    </source>
</evidence>
<dbReference type="SUPFAM" id="SSF54534">
    <property type="entry name" value="FKBP-like"/>
    <property type="match status" value="1"/>
</dbReference>
<dbReference type="PANTHER" id="PTHR47529">
    <property type="entry name" value="PEPTIDYL-PROLYL CIS-TRANS ISOMERASE D"/>
    <property type="match status" value="1"/>
</dbReference>
<accession>A0A7C4GH95</accession>
<evidence type="ECO:0000256" key="6">
    <source>
        <dbReference type="ARBA" id="ARBA00023186"/>
    </source>
</evidence>
<dbReference type="PANTHER" id="PTHR47529:SF1">
    <property type="entry name" value="PERIPLASMIC CHAPERONE PPID"/>
    <property type="match status" value="1"/>
</dbReference>
<keyword evidence="3 8" id="KW-0812">Transmembrane</keyword>
<evidence type="ECO:0000256" key="5">
    <source>
        <dbReference type="ARBA" id="ARBA00023136"/>
    </source>
</evidence>
<comment type="similarity">
    <text evidence="7">Belongs to the PpiD chaperone family.</text>
</comment>
<evidence type="ECO:0000256" key="1">
    <source>
        <dbReference type="ARBA" id="ARBA00004401"/>
    </source>
</evidence>
<dbReference type="SUPFAM" id="SSF109998">
    <property type="entry name" value="Triger factor/SurA peptide-binding domain-like"/>
    <property type="match status" value="1"/>
</dbReference>
<comment type="subcellular location">
    <subcellularLocation>
        <location evidence="1">Cell membrane</location>
        <topology evidence="1">Single-pass type II membrane protein</topology>
    </subcellularLocation>
</comment>
<protein>
    <submittedName>
        <fullName evidence="10">Peptidyl-prolyl cis-trans isomerase</fullName>
    </submittedName>
</protein>
<evidence type="ECO:0000256" key="3">
    <source>
        <dbReference type="ARBA" id="ARBA00022692"/>
    </source>
</evidence>
<feature type="transmembrane region" description="Helical" evidence="8">
    <location>
        <begin position="12"/>
        <end position="33"/>
    </location>
</feature>